<name>A0A026WNN8_OOCBI</name>
<keyword evidence="3" id="KW-1185">Reference proteome</keyword>
<accession>A0A026WNN8</accession>
<keyword evidence="1" id="KW-0472">Membrane</keyword>
<organism evidence="2 3">
    <name type="scientific">Ooceraea biroi</name>
    <name type="common">Clonal raider ant</name>
    <name type="synonym">Cerapachys biroi</name>
    <dbReference type="NCBI Taxonomy" id="2015173"/>
    <lineage>
        <taxon>Eukaryota</taxon>
        <taxon>Metazoa</taxon>
        <taxon>Ecdysozoa</taxon>
        <taxon>Arthropoda</taxon>
        <taxon>Hexapoda</taxon>
        <taxon>Insecta</taxon>
        <taxon>Pterygota</taxon>
        <taxon>Neoptera</taxon>
        <taxon>Endopterygota</taxon>
        <taxon>Hymenoptera</taxon>
        <taxon>Apocrita</taxon>
        <taxon>Aculeata</taxon>
        <taxon>Formicoidea</taxon>
        <taxon>Formicidae</taxon>
        <taxon>Dorylinae</taxon>
        <taxon>Ooceraea</taxon>
    </lineage>
</organism>
<dbReference type="Proteomes" id="UP000053097">
    <property type="component" value="Unassembled WGS sequence"/>
</dbReference>
<feature type="transmembrane region" description="Helical" evidence="1">
    <location>
        <begin position="85"/>
        <end position="108"/>
    </location>
</feature>
<reference evidence="2 3" key="1">
    <citation type="journal article" date="2014" name="Curr. Biol.">
        <title>The genome of the clonal raider ant Cerapachys biroi.</title>
        <authorList>
            <person name="Oxley P.R."/>
            <person name="Ji L."/>
            <person name="Fetter-Pruneda I."/>
            <person name="McKenzie S.K."/>
            <person name="Li C."/>
            <person name="Hu H."/>
            <person name="Zhang G."/>
            <person name="Kronauer D.J."/>
        </authorList>
    </citation>
    <scope>NUCLEOTIDE SEQUENCE [LARGE SCALE GENOMIC DNA]</scope>
</reference>
<dbReference type="EMBL" id="KK107144">
    <property type="protein sequence ID" value="EZA57583.1"/>
    <property type="molecule type" value="Genomic_DNA"/>
</dbReference>
<gene>
    <name evidence="2" type="ORF">X777_02123</name>
</gene>
<dbReference type="AlphaFoldDB" id="A0A026WNN8"/>
<evidence type="ECO:0000256" key="1">
    <source>
        <dbReference type="SAM" id="Phobius"/>
    </source>
</evidence>
<evidence type="ECO:0000313" key="2">
    <source>
        <dbReference type="EMBL" id="EZA57583.1"/>
    </source>
</evidence>
<sequence>NIGKSMSRLDLGLQNSSAMAHQTRGLPQLRIKFCATVAAGLQIVLLLTVLPQDRLADEIVKLIYFSQIRIMIKLMHHLDKFAKSVMGIIECCVCIKFYVIMAFNVRYLSFPMISHMLIPTESVSKFSRSSQNPTMASPRGYVAAPIRYELTSRERYIISKVRVNLPAESCDYDPGSKRLVAHENPQNDL</sequence>
<protein>
    <submittedName>
        <fullName evidence="2">Uncharacterized protein</fullName>
    </submittedName>
</protein>
<feature type="transmembrane region" description="Helical" evidence="1">
    <location>
        <begin position="29"/>
        <end position="50"/>
    </location>
</feature>
<keyword evidence="1" id="KW-0812">Transmembrane</keyword>
<evidence type="ECO:0000313" key="3">
    <source>
        <dbReference type="Proteomes" id="UP000053097"/>
    </source>
</evidence>
<dbReference type="OrthoDB" id="5975154at2759"/>
<proteinExistence type="predicted"/>
<keyword evidence="1" id="KW-1133">Transmembrane helix</keyword>
<feature type="non-terminal residue" evidence="2">
    <location>
        <position position="1"/>
    </location>
</feature>